<gene>
    <name evidence="2" type="ORF">H6A60_11695</name>
</gene>
<reference evidence="2 3" key="1">
    <citation type="journal article" date="2021" name="Sci. Rep.">
        <title>The distribution of antibiotic resistance genes in chicken gut microbiota commensals.</title>
        <authorList>
            <person name="Juricova H."/>
            <person name="Matiasovicova J."/>
            <person name="Kubasova T."/>
            <person name="Cejkova D."/>
            <person name="Rychlik I."/>
        </authorList>
    </citation>
    <scope>NUCLEOTIDE SEQUENCE [LARGE SCALE GENOMIC DNA]</scope>
    <source>
        <strain evidence="2 3">An829</strain>
    </source>
</reference>
<feature type="non-terminal residue" evidence="2">
    <location>
        <position position="1"/>
    </location>
</feature>
<accession>A0ABS2DV15</accession>
<dbReference type="Pfam" id="PF23536">
    <property type="entry name" value="TraK_C"/>
    <property type="match status" value="1"/>
</dbReference>
<evidence type="ECO:0000313" key="2">
    <source>
        <dbReference type="EMBL" id="MBM6705127.1"/>
    </source>
</evidence>
<name>A0ABS2DV15_9BURK</name>
<dbReference type="Proteomes" id="UP000715095">
    <property type="component" value="Unassembled WGS sequence"/>
</dbReference>
<evidence type="ECO:0000259" key="1">
    <source>
        <dbReference type="Pfam" id="PF23536"/>
    </source>
</evidence>
<comment type="caution">
    <text evidence="2">The sequence shown here is derived from an EMBL/GenBank/DDBJ whole genome shotgun (WGS) entry which is preliminary data.</text>
</comment>
<organism evidence="2 3">
    <name type="scientific">Sutterella massiliensis</name>
    <dbReference type="NCBI Taxonomy" id="1816689"/>
    <lineage>
        <taxon>Bacteria</taxon>
        <taxon>Pseudomonadati</taxon>
        <taxon>Pseudomonadota</taxon>
        <taxon>Betaproteobacteria</taxon>
        <taxon>Burkholderiales</taxon>
        <taxon>Sutterellaceae</taxon>
        <taxon>Sutterella</taxon>
    </lineage>
</organism>
<dbReference type="RefSeq" id="WP_205104846.1">
    <property type="nucleotide sequence ID" value="NZ_JACJJC010000133.1"/>
</dbReference>
<proteinExistence type="predicted"/>
<sequence>SKQGECGEICVRDSVVYISTDKTFPVTAFITESGREDIALSVTMMPRQVPPREVKLMLPEDVMEALRFEDAAGTSAAKAAVWEASMPYVETVRSLFRTIALGSVPQGYNLRSVKPKDPLPVCKHPGLSFDFNKGQILEGHNLSVYVGVVRNTADSPVEFREQRCGGWRIAAVTSWPLKVLKPGQAAEVYIAVKRIEEQPASTVRKPLIPREYN</sequence>
<evidence type="ECO:0000313" key="3">
    <source>
        <dbReference type="Proteomes" id="UP000715095"/>
    </source>
</evidence>
<protein>
    <submittedName>
        <fullName evidence="2">Type-F conjugative transfer system secretin TraK</fullName>
    </submittedName>
</protein>
<keyword evidence="3" id="KW-1185">Reference proteome</keyword>
<dbReference type="EMBL" id="JACJJC010000133">
    <property type="protein sequence ID" value="MBM6705127.1"/>
    <property type="molecule type" value="Genomic_DNA"/>
</dbReference>
<feature type="domain" description="TraK C-terminal" evidence="1">
    <location>
        <begin position="82"/>
        <end position="190"/>
    </location>
</feature>
<dbReference type="InterPro" id="IPR055397">
    <property type="entry name" value="TraK_C"/>
</dbReference>